<evidence type="ECO:0000313" key="3">
    <source>
        <dbReference type="Proteomes" id="UP000054564"/>
    </source>
</evidence>
<dbReference type="EMBL" id="AJIL01004322">
    <property type="protein sequence ID" value="KNE87740.1"/>
    <property type="molecule type" value="Genomic_DNA"/>
</dbReference>
<reference evidence="3" key="1">
    <citation type="submission" date="2014-03" db="EMBL/GenBank/DDBJ databases">
        <title>The Genome Sequence of Puccinia striiformis f. sp. tritici PST-78.</title>
        <authorList>
            <consortium name="The Broad Institute Genome Sequencing Platform"/>
            <person name="Cuomo C."/>
            <person name="Hulbert S."/>
            <person name="Chen X."/>
            <person name="Walker B."/>
            <person name="Young S.K."/>
            <person name="Zeng Q."/>
            <person name="Gargeya S."/>
            <person name="Fitzgerald M."/>
            <person name="Haas B."/>
            <person name="Abouelleil A."/>
            <person name="Alvarado L."/>
            <person name="Arachchi H.M."/>
            <person name="Berlin A.M."/>
            <person name="Chapman S.B."/>
            <person name="Goldberg J."/>
            <person name="Griggs A."/>
            <person name="Gujja S."/>
            <person name="Hansen M."/>
            <person name="Howarth C."/>
            <person name="Imamovic A."/>
            <person name="Larimer J."/>
            <person name="McCowan C."/>
            <person name="Montmayeur A."/>
            <person name="Murphy C."/>
            <person name="Neiman D."/>
            <person name="Pearson M."/>
            <person name="Priest M."/>
            <person name="Roberts A."/>
            <person name="Saif S."/>
            <person name="Shea T."/>
            <person name="Sisk P."/>
            <person name="Sykes S."/>
            <person name="Wortman J."/>
            <person name="Nusbaum C."/>
            <person name="Birren B."/>
        </authorList>
    </citation>
    <scope>NUCLEOTIDE SEQUENCE [LARGE SCALE GENOMIC DNA]</scope>
    <source>
        <strain evidence="3">race PST-78</strain>
    </source>
</reference>
<proteinExistence type="predicted"/>
<comment type="caution">
    <text evidence="2">The sequence shown here is derived from an EMBL/GenBank/DDBJ whole genome shotgun (WGS) entry which is preliminary data.</text>
</comment>
<dbReference type="Proteomes" id="UP000054564">
    <property type="component" value="Unassembled WGS sequence"/>
</dbReference>
<sequence length="128" mass="13700">MSPGQLGGHRYALPHAPMYPAGAASPQLAQGSSASQAAGIPDRSSPAVSEEGVDLGQYLKFAHVDPTVDQVREALDTLGITHYSAFKDFSATELEEAGFKKAHARSLTTYIGRFERRLKKNRANDNGA</sequence>
<evidence type="ECO:0000313" key="2">
    <source>
        <dbReference type="EMBL" id="KNE87740.1"/>
    </source>
</evidence>
<gene>
    <name evidence="2" type="ORF">PSTG_18870</name>
</gene>
<dbReference type="AlphaFoldDB" id="A0A0L0UL96"/>
<evidence type="ECO:0000256" key="1">
    <source>
        <dbReference type="SAM" id="MobiDB-lite"/>
    </source>
</evidence>
<keyword evidence="3" id="KW-1185">Reference proteome</keyword>
<feature type="region of interest" description="Disordered" evidence="1">
    <location>
        <begin position="1"/>
        <end position="51"/>
    </location>
</feature>
<protein>
    <submittedName>
        <fullName evidence="2">Uncharacterized protein</fullName>
    </submittedName>
</protein>
<organism evidence="2 3">
    <name type="scientific">Puccinia striiformis f. sp. tritici PST-78</name>
    <dbReference type="NCBI Taxonomy" id="1165861"/>
    <lineage>
        <taxon>Eukaryota</taxon>
        <taxon>Fungi</taxon>
        <taxon>Dikarya</taxon>
        <taxon>Basidiomycota</taxon>
        <taxon>Pucciniomycotina</taxon>
        <taxon>Pucciniomycetes</taxon>
        <taxon>Pucciniales</taxon>
        <taxon>Pucciniaceae</taxon>
        <taxon>Puccinia</taxon>
    </lineage>
</organism>
<name>A0A0L0UL96_9BASI</name>
<accession>A0A0L0UL96</accession>
<feature type="compositionally biased region" description="Low complexity" evidence="1">
    <location>
        <begin position="20"/>
        <end position="41"/>
    </location>
</feature>